<dbReference type="AlphaFoldDB" id="A0AAV1QN05"/>
<evidence type="ECO:0000313" key="2">
    <source>
        <dbReference type="Proteomes" id="UP001314170"/>
    </source>
</evidence>
<keyword evidence="2" id="KW-1185">Reference proteome</keyword>
<comment type="caution">
    <text evidence="1">The sequence shown here is derived from an EMBL/GenBank/DDBJ whole genome shotgun (WGS) entry which is preliminary data.</text>
</comment>
<sequence>MAGIFQLLGMMSPFGKLGTVHVSQILLLPILSSIGLVQSGLENLFSSCVVLQELAFLSTHLRVTRDSCEILKKEWVICRVFQKSSGGKKIHISGLVKLSSYGDELKPSILPPLMDSSPQNSNKWTNIGDKSHVSCFSHPMEDQKPQEAIVDGFNTSLLAPSSSSNMSPASVLFSKTSPSNFCYSSQILPNMANFPYSNSVTMPEHSSILRMLLENLGPNMNLNSKRELSQDTGLSTDMSSVVTNHELVQKSFVDPEDPLSSAIPIDLDCLWNY</sequence>
<dbReference type="EMBL" id="CAWUPB010000058">
    <property type="protein sequence ID" value="CAK7322948.1"/>
    <property type="molecule type" value="Genomic_DNA"/>
</dbReference>
<evidence type="ECO:0000313" key="1">
    <source>
        <dbReference type="EMBL" id="CAK7322948.1"/>
    </source>
</evidence>
<reference evidence="1 2" key="1">
    <citation type="submission" date="2024-01" db="EMBL/GenBank/DDBJ databases">
        <authorList>
            <person name="Waweru B."/>
        </authorList>
    </citation>
    <scope>NUCLEOTIDE SEQUENCE [LARGE SCALE GENOMIC DNA]</scope>
</reference>
<accession>A0AAV1QN05</accession>
<organism evidence="1 2">
    <name type="scientific">Dovyalis caffra</name>
    <dbReference type="NCBI Taxonomy" id="77055"/>
    <lineage>
        <taxon>Eukaryota</taxon>
        <taxon>Viridiplantae</taxon>
        <taxon>Streptophyta</taxon>
        <taxon>Embryophyta</taxon>
        <taxon>Tracheophyta</taxon>
        <taxon>Spermatophyta</taxon>
        <taxon>Magnoliopsida</taxon>
        <taxon>eudicotyledons</taxon>
        <taxon>Gunneridae</taxon>
        <taxon>Pentapetalae</taxon>
        <taxon>rosids</taxon>
        <taxon>fabids</taxon>
        <taxon>Malpighiales</taxon>
        <taxon>Salicaceae</taxon>
        <taxon>Flacourtieae</taxon>
        <taxon>Dovyalis</taxon>
    </lineage>
</organism>
<dbReference type="Proteomes" id="UP001314170">
    <property type="component" value="Unassembled WGS sequence"/>
</dbReference>
<proteinExistence type="predicted"/>
<protein>
    <submittedName>
        <fullName evidence="1">Uncharacterized protein</fullName>
    </submittedName>
</protein>
<name>A0AAV1QN05_9ROSI</name>
<gene>
    <name evidence="1" type="ORF">DCAF_LOCUS562</name>
</gene>